<dbReference type="Pfam" id="PF15575">
    <property type="entry name" value="Imm49"/>
    <property type="match status" value="1"/>
</dbReference>
<protein>
    <recommendedName>
        <fullName evidence="3">Immunity 49 family protein</fullName>
    </recommendedName>
</protein>
<evidence type="ECO:0000313" key="2">
    <source>
        <dbReference type="Proteomes" id="UP000636661"/>
    </source>
</evidence>
<keyword evidence="2" id="KW-1185">Reference proteome</keyword>
<evidence type="ECO:0008006" key="3">
    <source>
        <dbReference type="Google" id="ProtNLM"/>
    </source>
</evidence>
<dbReference type="Proteomes" id="UP000636661">
    <property type="component" value="Unassembled WGS sequence"/>
</dbReference>
<name>A0A918M388_9ACTN</name>
<sequence length="286" mass="31349">MTVKVTWHGSPGPDDQGYADSLGEDLLEDIASFEQSPGALDGALDTAMLHLQARLAVDPNASALPTWEAAVAAMQVGSALFAVATRSEGTVESRIADETRTLRALGAGLHANPGNWVTAFWLAVVCREQARMTALCEVPLDVLRASGTEYDEFVYLWIDALQAYWLERPGLGEKLLAAIEASYPNAIEVADMELVERILYQPVNLFQCFLRKDHAAFNRALVEALEMHKLYWTASEKRERSVAGYLALGPLAIACLAYDAGFPIDVESDYLPSELLNRAWLGEFPT</sequence>
<gene>
    <name evidence="1" type="ORF">GCM10010274_14500</name>
</gene>
<dbReference type="InterPro" id="IPR029074">
    <property type="entry name" value="Imm49"/>
</dbReference>
<accession>A0A918M388</accession>
<proteinExistence type="predicted"/>
<evidence type="ECO:0000313" key="1">
    <source>
        <dbReference type="EMBL" id="GGU28804.1"/>
    </source>
</evidence>
<dbReference type="AlphaFoldDB" id="A0A918M388"/>
<reference evidence="1" key="2">
    <citation type="submission" date="2020-09" db="EMBL/GenBank/DDBJ databases">
        <authorList>
            <person name="Sun Q."/>
            <person name="Ohkuma M."/>
        </authorList>
    </citation>
    <scope>NUCLEOTIDE SEQUENCE</scope>
    <source>
        <strain evidence="1">JCM 4391</strain>
    </source>
</reference>
<organism evidence="1 2">
    <name type="scientific">Streptomyces lavendofoliae</name>
    <dbReference type="NCBI Taxonomy" id="67314"/>
    <lineage>
        <taxon>Bacteria</taxon>
        <taxon>Bacillati</taxon>
        <taxon>Actinomycetota</taxon>
        <taxon>Actinomycetes</taxon>
        <taxon>Kitasatosporales</taxon>
        <taxon>Streptomycetaceae</taxon>
        <taxon>Streptomyces</taxon>
    </lineage>
</organism>
<comment type="caution">
    <text evidence="1">The sequence shown here is derived from an EMBL/GenBank/DDBJ whole genome shotgun (WGS) entry which is preliminary data.</text>
</comment>
<dbReference type="RefSeq" id="WP_189549881.1">
    <property type="nucleotide sequence ID" value="NZ_BMTP01000003.1"/>
</dbReference>
<dbReference type="EMBL" id="BMTP01000003">
    <property type="protein sequence ID" value="GGU28804.1"/>
    <property type="molecule type" value="Genomic_DNA"/>
</dbReference>
<reference evidence="1" key="1">
    <citation type="journal article" date="2014" name="Int. J. Syst. Evol. Microbiol.">
        <title>Complete genome sequence of Corynebacterium casei LMG S-19264T (=DSM 44701T), isolated from a smear-ripened cheese.</title>
        <authorList>
            <consortium name="US DOE Joint Genome Institute (JGI-PGF)"/>
            <person name="Walter F."/>
            <person name="Albersmeier A."/>
            <person name="Kalinowski J."/>
            <person name="Ruckert C."/>
        </authorList>
    </citation>
    <scope>NUCLEOTIDE SEQUENCE</scope>
    <source>
        <strain evidence="1">JCM 4391</strain>
    </source>
</reference>